<dbReference type="PROSITE" id="PS51257">
    <property type="entry name" value="PROKAR_LIPOPROTEIN"/>
    <property type="match status" value="1"/>
</dbReference>
<sequence>MTRFKIILFQLCLLFVLSCKQNKNEENKVKWKKEIIDAETKFANFLKEKGMHDAFVAFAADDAVLMRNNDLVIGKEAIDKRYSNLNSKNLDWKPDFVEVSNSGDLAYTYGKYYYTYKDSIGNEQVDTGIFHTVWKRQKDGSWKYVWD</sequence>
<gene>
    <name evidence="2" type="ORF">RXV94_11930</name>
</gene>
<reference evidence="2 3" key="1">
    <citation type="submission" date="2023-10" db="EMBL/GenBank/DDBJ databases">
        <title>Marimonas sp. nov. isolated from tidal mud flat.</title>
        <authorList>
            <person name="Jaincy N.J."/>
            <person name="Srinivasan S."/>
            <person name="Lee S.-S."/>
        </authorList>
    </citation>
    <scope>NUCLEOTIDE SEQUENCE [LARGE SCALE GENOMIC DNA]</scope>
    <source>
        <strain evidence="2 3">MJ-SS3</strain>
    </source>
</reference>
<dbReference type="EMBL" id="JAWHTF010000007">
    <property type="protein sequence ID" value="MDU8886873.1"/>
    <property type="molecule type" value="Genomic_DNA"/>
</dbReference>
<dbReference type="Gene3D" id="3.10.450.50">
    <property type="match status" value="1"/>
</dbReference>
<keyword evidence="3" id="KW-1185">Reference proteome</keyword>
<protein>
    <submittedName>
        <fullName evidence="2">DUF4440 domain-containing protein</fullName>
    </submittedName>
</protein>
<comment type="caution">
    <text evidence="2">The sequence shown here is derived from an EMBL/GenBank/DDBJ whole genome shotgun (WGS) entry which is preliminary data.</text>
</comment>
<evidence type="ECO:0000259" key="1">
    <source>
        <dbReference type="Pfam" id="PF14534"/>
    </source>
</evidence>
<dbReference type="Proteomes" id="UP001268651">
    <property type="component" value="Unassembled WGS sequence"/>
</dbReference>
<name>A0ABU3U900_9FLAO</name>
<accession>A0ABU3U900</accession>
<dbReference type="InterPro" id="IPR032710">
    <property type="entry name" value="NTF2-like_dom_sf"/>
</dbReference>
<dbReference type="InterPro" id="IPR027843">
    <property type="entry name" value="DUF4440"/>
</dbReference>
<dbReference type="RefSeq" id="WP_316662970.1">
    <property type="nucleotide sequence ID" value="NZ_JAWHTF010000007.1"/>
</dbReference>
<dbReference type="Pfam" id="PF14534">
    <property type="entry name" value="DUF4440"/>
    <property type="match status" value="1"/>
</dbReference>
<evidence type="ECO:0000313" key="2">
    <source>
        <dbReference type="EMBL" id="MDU8886873.1"/>
    </source>
</evidence>
<organism evidence="2 3">
    <name type="scientific">Gilvirhabdus luticola</name>
    <dbReference type="NCBI Taxonomy" id="3079858"/>
    <lineage>
        <taxon>Bacteria</taxon>
        <taxon>Pseudomonadati</taxon>
        <taxon>Bacteroidota</taxon>
        <taxon>Flavobacteriia</taxon>
        <taxon>Flavobacteriales</taxon>
        <taxon>Flavobacteriaceae</taxon>
        <taxon>Gilvirhabdus</taxon>
    </lineage>
</organism>
<evidence type="ECO:0000313" key="3">
    <source>
        <dbReference type="Proteomes" id="UP001268651"/>
    </source>
</evidence>
<feature type="domain" description="DUF4440" evidence="1">
    <location>
        <begin position="52"/>
        <end position="143"/>
    </location>
</feature>
<dbReference type="SUPFAM" id="SSF54427">
    <property type="entry name" value="NTF2-like"/>
    <property type="match status" value="1"/>
</dbReference>
<proteinExistence type="predicted"/>